<evidence type="ECO:0000256" key="1">
    <source>
        <dbReference type="SAM" id="MobiDB-lite"/>
    </source>
</evidence>
<feature type="region of interest" description="Disordered" evidence="1">
    <location>
        <begin position="694"/>
        <end position="784"/>
    </location>
</feature>
<evidence type="ECO:0000256" key="2">
    <source>
        <dbReference type="SAM" id="Phobius"/>
    </source>
</evidence>
<dbReference type="Pfam" id="PF12224">
    <property type="entry name" value="Amidoligase_2"/>
    <property type="match status" value="1"/>
</dbReference>
<feature type="compositionally biased region" description="Basic and acidic residues" evidence="1">
    <location>
        <begin position="713"/>
        <end position="728"/>
    </location>
</feature>
<reference evidence="4" key="1">
    <citation type="journal article" date="2019" name="Int. J. Syst. Evol. Microbiol.">
        <title>The Global Catalogue of Microorganisms (GCM) 10K type strain sequencing project: providing services to taxonomists for standard genome sequencing and annotation.</title>
        <authorList>
            <consortium name="The Broad Institute Genomics Platform"/>
            <consortium name="The Broad Institute Genome Sequencing Center for Infectious Disease"/>
            <person name="Wu L."/>
            <person name="Ma J."/>
        </authorList>
    </citation>
    <scope>NUCLEOTIDE SEQUENCE [LARGE SCALE GENOMIC DNA]</scope>
    <source>
        <strain evidence="4">JCM 17326</strain>
    </source>
</reference>
<dbReference type="InterPro" id="IPR051425">
    <property type="entry name" value="Formin_Homology"/>
</dbReference>
<feature type="compositionally biased region" description="Low complexity" evidence="1">
    <location>
        <begin position="507"/>
        <end position="521"/>
    </location>
</feature>
<keyword evidence="2" id="KW-0812">Transmembrane</keyword>
<comment type="caution">
    <text evidence="3">The sequence shown here is derived from an EMBL/GenBank/DDBJ whole genome shotgun (WGS) entry which is preliminary data.</text>
</comment>
<feature type="region of interest" description="Disordered" evidence="1">
    <location>
        <begin position="596"/>
        <end position="680"/>
    </location>
</feature>
<dbReference type="InterPro" id="IPR022025">
    <property type="entry name" value="Amidoligase_2"/>
</dbReference>
<evidence type="ECO:0000313" key="3">
    <source>
        <dbReference type="EMBL" id="GAA3546301.1"/>
    </source>
</evidence>
<dbReference type="EMBL" id="BAABDQ010000005">
    <property type="protein sequence ID" value="GAA3546301.1"/>
    <property type="molecule type" value="Genomic_DNA"/>
</dbReference>
<organism evidence="3 4">
    <name type="scientific">Nonomuraea rosea</name>
    <dbReference type="NCBI Taxonomy" id="638574"/>
    <lineage>
        <taxon>Bacteria</taxon>
        <taxon>Bacillati</taxon>
        <taxon>Actinomycetota</taxon>
        <taxon>Actinomycetes</taxon>
        <taxon>Streptosporangiales</taxon>
        <taxon>Streptosporangiaceae</taxon>
        <taxon>Nonomuraea</taxon>
    </lineage>
</organism>
<evidence type="ECO:0000313" key="4">
    <source>
        <dbReference type="Proteomes" id="UP001500630"/>
    </source>
</evidence>
<feature type="transmembrane region" description="Helical" evidence="2">
    <location>
        <begin position="123"/>
        <end position="145"/>
    </location>
</feature>
<feature type="compositionally biased region" description="Polar residues" evidence="1">
    <location>
        <begin position="368"/>
        <end position="378"/>
    </location>
</feature>
<keyword evidence="2" id="KW-1133">Transmembrane helix</keyword>
<feature type="region of interest" description="Disordered" evidence="1">
    <location>
        <begin position="1200"/>
        <end position="1219"/>
    </location>
</feature>
<feature type="compositionally biased region" description="Pro residues" evidence="1">
    <location>
        <begin position="659"/>
        <end position="668"/>
    </location>
</feature>
<feature type="region of interest" description="Disordered" evidence="1">
    <location>
        <begin position="321"/>
        <end position="521"/>
    </location>
</feature>
<protein>
    <submittedName>
        <fullName evidence="3">Uncharacterized protein</fullName>
    </submittedName>
</protein>
<keyword evidence="4" id="KW-1185">Reference proteome</keyword>
<dbReference type="PANTHER" id="PTHR45725">
    <property type="entry name" value="FORMIN HOMOLOGY 2 FAMILY MEMBER"/>
    <property type="match status" value="1"/>
</dbReference>
<name>A0ABP6W4F5_9ACTN</name>
<feature type="compositionally biased region" description="Pro residues" evidence="1">
    <location>
        <begin position="439"/>
        <end position="465"/>
    </location>
</feature>
<dbReference type="RefSeq" id="WP_345561773.1">
    <property type="nucleotide sequence ID" value="NZ_BAABDQ010000005.1"/>
</dbReference>
<accession>A0ABP6W4F5</accession>
<dbReference type="Proteomes" id="UP001500630">
    <property type="component" value="Unassembled WGS sequence"/>
</dbReference>
<feature type="compositionally biased region" description="Low complexity" evidence="1">
    <location>
        <begin position="323"/>
        <end position="356"/>
    </location>
</feature>
<feature type="region of interest" description="Disordered" evidence="1">
    <location>
        <begin position="535"/>
        <end position="563"/>
    </location>
</feature>
<gene>
    <name evidence="3" type="ORF">GCM10022419_028050</name>
</gene>
<proteinExistence type="predicted"/>
<keyword evidence="2" id="KW-0472">Membrane</keyword>
<feature type="compositionally biased region" description="Polar residues" evidence="1">
    <location>
        <begin position="694"/>
        <end position="703"/>
    </location>
</feature>
<dbReference type="PANTHER" id="PTHR45725:SF18">
    <property type="entry name" value="ORC1-LIKE AAA ATPASE DOMAIN-CONTAINING PROTEIN"/>
    <property type="match status" value="1"/>
</dbReference>
<sequence length="1630" mass="172251">MGLDLSLVPDIVKPLARPLTGGAFPETDVDGVIAEAQTLENLAGLLAKLKSEDGGVVARMLRDHEWQGAAKEAFERSFEALGGKRDEAGSASGAALLDLLEQALRDEAAALREHGVRMQHTEWMIYASLALLGAVIVKLLVWIYVNGPAVLHLIQHNALLTQVNIQTMKRLVLVNMLKFGGIMGGLDLSVQTAQQIWGVREAGDFDVASLAMSAGSGALTGALFAGANAALSRLLSRPMVYVASRAELAVRDKIAAIAQSMYGQALVGGVAGTGGAIPGLALSGQLDTSHLAYTFVAGVAGGLDVPAGARTSYLPMDAVAQIGDPATPGDPASPGASASSGASASPDAPALSSSPARSGDAAAPGASRSESGAPTSPRSVEPQPAQTALARTDMGPPVEPRADPAQTQGHQVIVGEVTRRHDELLPGPPTPRADSGPPGRQPDPGPPAHHADPGPPGRQPDPGPLPRQADPGIGGHRAEPGADLARTQPGLPADRSSAGAAVPHTDAASPGGPPRGSLLPATVPAIVGATPEVADQAGHQEASPAPHPVREAAPAPHSQGEARPAHLVGDAPVAEPPSAESRPAHLVSDAPTAALPLSESHPARPVSDAPTAALPLGEPHPAHSVRDAPAATPSLRDPAPHPQDEAPAAPLPMGEEHPTPPAADPLPASPHDRPDSAPDNEAAVVLPYPLSQARATDLQSGPSNPRPSALPGDPRRIEPMTRLSRDDAYEPVSGPARQAADAAHGIPGAGHSQPRRAAIGDPARVTDPPAAAVPGDRSPIADPRPRNFAEAAAIVHRWSPGHPNDPGRPNRIERLLRGSPDEIAGRDAELLADGRRLAEQLPVLDESDSTARALASMSRVIGGPDPQRTIPELAAEVGLTLDVDALVEVYNDALRSDMSPDTASDRAALADVLRRRMAADPYRWTGYRHHTLFSLRDATPEQARAIGLMIGMMRDPLTSSQARSFVRPVLERHGIPDAAHLLPVVQAAHRHGHFPPETTGEAAFTAAMDDFWRADPYLWNGILLAEEHGLTGLREPTARLTARLVEITARPGDPVPALRRLAEDAGQGGSIDQFVRLAEEAQAAGADLARAPGPQELTDRLLAHRARDPHLWDGLRIAAEYDLTLPGRDEARALARLAEITGSETPSRLWVFDPLRRLAGDAGLDHSVERLAHQAAEAQRNGLDLFGPVDRREVLDALTSQGRSATGRLPDPPDIPPGLHDLSAPAVREARQTAAREHAEAQQTYREAHPPLKRALSAFTGPDLRAVAEQEQVASLQARAEAWQRWPEQSEVSYTRDFEAFRTAYEQAAGRAADGAPVIPYLLENATAGLAARDGGRGFGVELEFDLPERAARQALTAIGRALHDAGLTRDAQVHDYHTMQGQGYRTGKDGGLGLWKLERDGTVAGEVVSPILYDERATWENLRVAVEIIREHGGTASRATGGHVHVSTHDYDHILANYTSVLRHAGQHTDTLFRLGHNPERDSHRGVKHAHPNPLPAPGYTSIAPVRHFHSSHDFAVNMQGMKGSAKDHIEFRLWDGSLDPAVIQSQVKVSLALVEAAFRNATLGDLPNLGRHDPLGAHAALLDLHPSADRTEWGSLSFRVLMDELFWRAADKDQLTALYAATRWVRPA</sequence>